<reference evidence="1" key="1">
    <citation type="submission" date="2018-06" db="EMBL/GenBank/DDBJ databases">
        <authorList>
            <person name="Zhirakovskaya E."/>
        </authorList>
    </citation>
    <scope>NUCLEOTIDE SEQUENCE</scope>
</reference>
<proteinExistence type="predicted"/>
<name>A0A3B0ZLP8_9ZZZZ</name>
<gene>
    <name evidence="1" type="ORF">MNBD_GAMMA17-249</name>
</gene>
<accession>A0A3B0ZLP8</accession>
<dbReference type="EMBL" id="UOFQ01000123">
    <property type="protein sequence ID" value="VAW89173.1"/>
    <property type="molecule type" value="Genomic_DNA"/>
</dbReference>
<evidence type="ECO:0000313" key="1">
    <source>
        <dbReference type="EMBL" id="VAW89173.1"/>
    </source>
</evidence>
<dbReference type="AlphaFoldDB" id="A0A3B0ZLP8"/>
<protein>
    <submittedName>
        <fullName evidence="1">Uncharacterized protein</fullName>
    </submittedName>
</protein>
<organism evidence="1">
    <name type="scientific">hydrothermal vent metagenome</name>
    <dbReference type="NCBI Taxonomy" id="652676"/>
    <lineage>
        <taxon>unclassified sequences</taxon>
        <taxon>metagenomes</taxon>
        <taxon>ecological metagenomes</taxon>
    </lineage>
</organism>
<sequence>MWNLYPKRQIEYYKLLIILFG</sequence>
<feature type="non-terminal residue" evidence="1">
    <location>
        <position position="21"/>
    </location>
</feature>